<name>A0A8S1UHY5_9CILI</name>
<organism evidence="1 2">
    <name type="scientific">Paramecium pentaurelia</name>
    <dbReference type="NCBI Taxonomy" id="43138"/>
    <lineage>
        <taxon>Eukaryota</taxon>
        <taxon>Sar</taxon>
        <taxon>Alveolata</taxon>
        <taxon>Ciliophora</taxon>
        <taxon>Intramacronucleata</taxon>
        <taxon>Oligohymenophorea</taxon>
        <taxon>Peniculida</taxon>
        <taxon>Parameciidae</taxon>
        <taxon>Paramecium</taxon>
    </lineage>
</organism>
<dbReference type="EMBL" id="CAJJDO010000040">
    <property type="protein sequence ID" value="CAD8163974.1"/>
    <property type="molecule type" value="Genomic_DNA"/>
</dbReference>
<reference evidence="1" key="1">
    <citation type="submission" date="2021-01" db="EMBL/GenBank/DDBJ databases">
        <authorList>
            <consortium name="Genoscope - CEA"/>
            <person name="William W."/>
        </authorList>
    </citation>
    <scope>NUCLEOTIDE SEQUENCE</scope>
</reference>
<sequence>MSSFLTHTKDELYDSIRLKDIVKSNESNRTLTQKIYQSNSILRIFRLKIMKIHLQKLKIHFFKIKILFLFLQNNLYKIQNKAKEYLQIQN</sequence>
<accession>A0A8S1UHY5</accession>
<evidence type="ECO:0000313" key="2">
    <source>
        <dbReference type="Proteomes" id="UP000689195"/>
    </source>
</evidence>
<dbReference type="Proteomes" id="UP000689195">
    <property type="component" value="Unassembled WGS sequence"/>
</dbReference>
<evidence type="ECO:0000313" key="1">
    <source>
        <dbReference type="EMBL" id="CAD8163974.1"/>
    </source>
</evidence>
<proteinExistence type="predicted"/>
<keyword evidence="2" id="KW-1185">Reference proteome</keyword>
<dbReference type="AlphaFoldDB" id="A0A8S1UHY5"/>
<gene>
    <name evidence="1" type="ORF">PPENT_87.1.T0400159</name>
</gene>
<protein>
    <submittedName>
        <fullName evidence="1">Uncharacterized protein</fullName>
    </submittedName>
</protein>
<comment type="caution">
    <text evidence="1">The sequence shown here is derived from an EMBL/GenBank/DDBJ whole genome shotgun (WGS) entry which is preliminary data.</text>
</comment>